<gene>
    <name evidence="1" type="ORF">DPMN_051538</name>
</gene>
<evidence type="ECO:0000313" key="1">
    <source>
        <dbReference type="EMBL" id="KAH3725689.1"/>
    </source>
</evidence>
<evidence type="ECO:0000313" key="2">
    <source>
        <dbReference type="Proteomes" id="UP000828390"/>
    </source>
</evidence>
<sequence>MASGDHHHGKTKVVYQFNPADYGPFNVLDGDHFNNFTGGSYYMTTPKEDNIMLYRLYGGNATAEGQYWTLEPRQGNDGYRHDAAVLKPWNTLEHAVELIVPRGVHMYEGFVGRQKGYLGGGWQVFIPREVVKSLFRMQHNTENKKVKDQEMEAIKKFQEQKRKLWENKLNKHMESNAFAKGSFLRQLPSDVSRFLTLKSGDSSSGEKVKEGKYLLHRDSVPRIGGGRINVSISVKIEFVRSETQTCQSDKAIVTTITNYYNRITIIEETVS</sequence>
<accession>A0A9D4CI08</accession>
<dbReference type="Proteomes" id="UP000828390">
    <property type="component" value="Unassembled WGS sequence"/>
</dbReference>
<dbReference type="OrthoDB" id="6139886at2759"/>
<reference evidence="1" key="2">
    <citation type="submission" date="2020-11" db="EMBL/GenBank/DDBJ databases">
        <authorList>
            <person name="McCartney M.A."/>
            <person name="Auch B."/>
            <person name="Kono T."/>
            <person name="Mallez S."/>
            <person name="Becker A."/>
            <person name="Gohl D.M."/>
            <person name="Silverstein K.A.T."/>
            <person name="Koren S."/>
            <person name="Bechman K.B."/>
            <person name="Herman A."/>
            <person name="Abrahante J.E."/>
            <person name="Garbe J."/>
        </authorList>
    </citation>
    <scope>NUCLEOTIDE SEQUENCE</scope>
    <source>
        <strain evidence="1">Duluth1</strain>
        <tissue evidence="1">Whole animal</tissue>
    </source>
</reference>
<proteinExistence type="predicted"/>
<dbReference type="EMBL" id="JAIWYP010000012">
    <property type="protein sequence ID" value="KAH3725689.1"/>
    <property type="molecule type" value="Genomic_DNA"/>
</dbReference>
<keyword evidence="2" id="KW-1185">Reference proteome</keyword>
<name>A0A9D4CI08_DREPO</name>
<protein>
    <submittedName>
        <fullName evidence="1">Uncharacterized protein</fullName>
    </submittedName>
</protein>
<organism evidence="1 2">
    <name type="scientific">Dreissena polymorpha</name>
    <name type="common">Zebra mussel</name>
    <name type="synonym">Mytilus polymorpha</name>
    <dbReference type="NCBI Taxonomy" id="45954"/>
    <lineage>
        <taxon>Eukaryota</taxon>
        <taxon>Metazoa</taxon>
        <taxon>Spiralia</taxon>
        <taxon>Lophotrochozoa</taxon>
        <taxon>Mollusca</taxon>
        <taxon>Bivalvia</taxon>
        <taxon>Autobranchia</taxon>
        <taxon>Heteroconchia</taxon>
        <taxon>Euheterodonta</taxon>
        <taxon>Imparidentia</taxon>
        <taxon>Neoheterodontei</taxon>
        <taxon>Myida</taxon>
        <taxon>Dreissenoidea</taxon>
        <taxon>Dreissenidae</taxon>
        <taxon>Dreissena</taxon>
    </lineage>
</organism>
<reference evidence="1" key="1">
    <citation type="journal article" date="2019" name="bioRxiv">
        <title>The Genome of the Zebra Mussel, Dreissena polymorpha: A Resource for Invasive Species Research.</title>
        <authorList>
            <person name="McCartney M.A."/>
            <person name="Auch B."/>
            <person name="Kono T."/>
            <person name="Mallez S."/>
            <person name="Zhang Y."/>
            <person name="Obille A."/>
            <person name="Becker A."/>
            <person name="Abrahante J.E."/>
            <person name="Garbe J."/>
            <person name="Badalamenti J.P."/>
            <person name="Herman A."/>
            <person name="Mangelson H."/>
            <person name="Liachko I."/>
            <person name="Sullivan S."/>
            <person name="Sone E.D."/>
            <person name="Koren S."/>
            <person name="Silverstein K.A.T."/>
            <person name="Beckman K.B."/>
            <person name="Gohl D.M."/>
        </authorList>
    </citation>
    <scope>NUCLEOTIDE SEQUENCE</scope>
    <source>
        <strain evidence="1">Duluth1</strain>
        <tissue evidence="1">Whole animal</tissue>
    </source>
</reference>
<comment type="caution">
    <text evidence="1">The sequence shown here is derived from an EMBL/GenBank/DDBJ whole genome shotgun (WGS) entry which is preliminary data.</text>
</comment>
<dbReference type="AlphaFoldDB" id="A0A9D4CI08"/>